<keyword evidence="2" id="KW-0812">Transmembrane</keyword>
<dbReference type="OrthoDB" id="9791482at2"/>
<evidence type="ECO:0000313" key="4">
    <source>
        <dbReference type="EMBL" id="SET85001.1"/>
    </source>
</evidence>
<evidence type="ECO:0000313" key="3">
    <source>
        <dbReference type="EMBL" id="GFI40752.1"/>
    </source>
</evidence>
<dbReference type="Proteomes" id="UP000490821">
    <property type="component" value="Unassembled WGS sequence"/>
</dbReference>
<accession>A0A1I0HMM3</accession>
<dbReference type="PANTHER" id="PTHR34297:SF2">
    <property type="entry name" value="ASP23_GLS24 FAMILY ENVELOPE STRESS RESPONSE PROTEIN"/>
    <property type="match status" value="1"/>
</dbReference>
<dbReference type="EMBL" id="BLMI01000081">
    <property type="protein sequence ID" value="GFI40752.1"/>
    <property type="molecule type" value="Genomic_DNA"/>
</dbReference>
<dbReference type="GeneID" id="78289518"/>
<reference evidence="3 6" key="3">
    <citation type="journal article" date="2020" name="Microbiome">
        <title>Single-cell genomics of uncultured bacteria reveals dietary fiber responders in the mouse gut microbiota.</title>
        <authorList>
            <person name="Chijiiwa R."/>
            <person name="Hosokawa M."/>
            <person name="Kogawa M."/>
            <person name="Nishikawa Y."/>
            <person name="Ide K."/>
            <person name="Sakanashi C."/>
            <person name="Takahashi K."/>
            <person name="Takeyama H."/>
        </authorList>
    </citation>
    <scope>NUCLEOTIDE SEQUENCE [LARGE SCALE GENOMIC DNA]</scope>
    <source>
        <strain evidence="3">IMSAGC_017</strain>
    </source>
</reference>
<reference evidence="5" key="2">
    <citation type="submission" date="2016-10" db="EMBL/GenBank/DDBJ databases">
        <authorList>
            <person name="Varghese N."/>
            <person name="Submissions S."/>
        </authorList>
    </citation>
    <scope>NUCLEOTIDE SEQUENCE [LARGE SCALE GENOMIC DNA]</scope>
    <source>
        <strain evidence="5">DSM 1551</strain>
    </source>
</reference>
<proteinExistence type="inferred from homology"/>
<comment type="similarity">
    <text evidence="1">Belongs to the asp23 family.</text>
</comment>
<evidence type="ECO:0000256" key="1">
    <source>
        <dbReference type="ARBA" id="ARBA00005721"/>
    </source>
</evidence>
<dbReference type="PANTHER" id="PTHR34297">
    <property type="entry name" value="HYPOTHETICAL CYTOSOLIC PROTEIN-RELATED"/>
    <property type="match status" value="1"/>
</dbReference>
<evidence type="ECO:0000256" key="2">
    <source>
        <dbReference type="SAM" id="Phobius"/>
    </source>
</evidence>
<sequence>MIEKNNNMGTVNISLDVVATIAGGAAIECYGVVGMASRKRLKDGYYDLLRKENYSKGIVARDGETGLILDLYVLLGYGIKMTEVLHEVQKKVKYVVESTLDVNVEAVNVYVQGVRGIE</sequence>
<keyword evidence="2" id="KW-0472">Membrane</keyword>
<organism evidence="4 5">
    <name type="scientific">Thomasclavelia cocleata</name>
    <dbReference type="NCBI Taxonomy" id="69824"/>
    <lineage>
        <taxon>Bacteria</taxon>
        <taxon>Bacillati</taxon>
        <taxon>Bacillota</taxon>
        <taxon>Erysipelotrichia</taxon>
        <taxon>Erysipelotrichales</taxon>
        <taxon>Coprobacillaceae</taxon>
        <taxon>Thomasclavelia</taxon>
    </lineage>
</organism>
<dbReference type="AlphaFoldDB" id="A0A1I0HMM3"/>
<dbReference type="EMBL" id="FOIN01000054">
    <property type="protein sequence ID" value="SET85001.1"/>
    <property type="molecule type" value="Genomic_DNA"/>
</dbReference>
<dbReference type="Proteomes" id="UP000198558">
    <property type="component" value="Unassembled WGS sequence"/>
</dbReference>
<protein>
    <submittedName>
        <fullName evidence="4">Uncharacterized conserved protein YloU, alkaline shock protein (Asp23) family</fullName>
    </submittedName>
</protein>
<evidence type="ECO:0000313" key="6">
    <source>
        <dbReference type="Proteomes" id="UP000490821"/>
    </source>
</evidence>
<dbReference type="RefSeq" id="WP_092356655.1">
    <property type="nucleotide sequence ID" value="NZ_BLMI01000081.1"/>
</dbReference>
<gene>
    <name evidence="3" type="ORF">IMSAGC017_00787</name>
    <name evidence="4" type="ORF">SAMN04489758_15410</name>
</gene>
<evidence type="ECO:0000313" key="5">
    <source>
        <dbReference type="Proteomes" id="UP000198558"/>
    </source>
</evidence>
<name>A0A1I0HMM3_9FIRM</name>
<feature type="transmembrane region" description="Helical" evidence="2">
    <location>
        <begin position="13"/>
        <end position="33"/>
    </location>
</feature>
<keyword evidence="2" id="KW-1133">Transmembrane helix</keyword>
<keyword evidence="5" id="KW-1185">Reference proteome</keyword>
<dbReference type="Pfam" id="PF03780">
    <property type="entry name" value="Asp23"/>
    <property type="match status" value="1"/>
</dbReference>
<dbReference type="InterPro" id="IPR005531">
    <property type="entry name" value="Asp23"/>
</dbReference>
<reference evidence="4" key="1">
    <citation type="submission" date="2016-10" db="EMBL/GenBank/DDBJ databases">
        <authorList>
            <person name="de Groot N.N."/>
        </authorList>
    </citation>
    <scope>NUCLEOTIDE SEQUENCE [LARGE SCALE GENOMIC DNA]</scope>
    <source>
        <strain evidence="4">DSM 1551</strain>
    </source>
</reference>